<evidence type="ECO:0000313" key="3">
    <source>
        <dbReference type="Proteomes" id="UP000789831"/>
    </source>
</evidence>
<comment type="caution">
    <text evidence="2">The sequence shown here is derived from an EMBL/GenBank/DDBJ whole genome shotgun (WGS) entry which is preliminary data.</text>
</comment>
<sequence length="257" mass="29763">MSSEGTKNPRQGVKLMKNSENVDIYCEVESNLLGKKENENTPTDKGTKNKIEKLRQEIKDLESNSSANNSSENQKALADKRKILKELEKGENNTDNSNKSDDSNLAIYLSLGGVVILLIDKPEIIINNDNPDEAFFCFERTVKEGWNDLISNYENIKEVEIEFEEKEANFKTYRKAMNIFSATLKALKFLLKLLANLVGSKRKSQKSELEQKQLKHVRNFTPTHYSWQQRARKKLTKKQQEYYQKEQKRKQAPIKPN</sequence>
<feature type="compositionally biased region" description="Basic residues" evidence="1">
    <location>
        <begin position="247"/>
        <end position="257"/>
    </location>
</feature>
<protein>
    <submittedName>
        <fullName evidence="2">894_t:CDS:1</fullName>
    </submittedName>
</protein>
<dbReference type="AlphaFoldDB" id="A0A9N9FZZ3"/>
<dbReference type="Proteomes" id="UP000789831">
    <property type="component" value="Unassembled WGS sequence"/>
</dbReference>
<accession>A0A9N9FZZ3</accession>
<feature type="region of interest" description="Disordered" evidence="1">
    <location>
        <begin position="30"/>
        <end position="76"/>
    </location>
</feature>
<reference evidence="2" key="1">
    <citation type="submission" date="2021-06" db="EMBL/GenBank/DDBJ databases">
        <authorList>
            <person name="Kallberg Y."/>
            <person name="Tangrot J."/>
            <person name="Rosling A."/>
        </authorList>
    </citation>
    <scope>NUCLEOTIDE SEQUENCE</scope>
    <source>
        <strain evidence="2">MT106</strain>
    </source>
</reference>
<feature type="compositionally biased region" description="Low complexity" evidence="1">
    <location>
        <begin position="63"/>
        <end position="73"/>
    </location>
</feature>
<feature type="region of interest" description="Disordered" evidence="1">
    <location>
        <begin position="222"/>
        <end position="257"/>
    </location>
</feature>
<dbReference type="EMBL" id="CAJVPL010001456">
    <property type="protein sequence ID" value="CAG8572141.1"/>
    <property type="molecule type" value="Genomic_DNA"/>
</dbReference>
<name>A0A9N9FZZ3_9GLOM</name>
<evidence type="ECO:0000313" key="2">
    <source>
        <dbReference type="EMBL" id="CAG8572141.1"/>
    </source>
</evidence>
<dbReference type="OrthoDB" id="10663944at2759"/>
<proteinExistence type="predicted"/>
<gene>
    <name evidence="2" type="ORF">AGERDE_LOCUS7692</name>
</gene>
<feature type="compositionally biased region" description="Basic and acidic residues" evidence="1">
    <location>
        <begin position="45"/>
        <end position="62"/>
    </location>
</feature>
<evidence type="ECO:0000256" key="1">
    <source>
        <dbReference type="SAM" id="MobiDB-lite"/>
    </source>
</evidence>
<organism evidence="2 3">
    <name type="scientific">Ambispora gerdemannii</name>
    <dbReference type="NCBI Taxonomy" id="144530"/>
    <lineage>
        <taxon>Eukaryota</taxon>
        <taxon>Fungi</taxon>
        <taxon>Fungi incertae sedis</taxon>
        <taxon>Mucoromycota</taxon>
        <taxon>Glomeromycotina</taxon>
        <taxon>Glomeromycetes</taxon>
        <taxon>Archaeosporales</taxon>
        <taxon>Ambisporaceae</taxon>
        <taxon>Ambispora</taxon>
    </lineage>
</organism>
<keyword evidence="3" id="KW-1185">Reference proteome</keyword>
<feature type="region of interest" description="Disordered" evidence="1">
    <location>
        <begin position="1"/>
        <end position="20"/>
    </location>
</feature>